<accession>A0A250KYT2</accession>
<organism evidence="2 3">
    <name type="scientific">Methylocaldum marinum</name>
    <dbReference type="NCBI Taxonomy" id="1432792"/>
    <lineage>
        <taxon>Bacteria</taxon>
        <taxon>Pseudomonadati</taxon>
        <taxon>Pseudomonadota</taxon>
        <taxon>Gammaproteobacteria</taxon>
        <taxon>Methylococcales</taxon>
        <taxon>Methylococcaceae</taxon>
        <taxon>Methylocaldum</taxon>
    </lineage>
</organism>
<feature type="compositionally biased region" description="Basic and acidic residues" evidence="1">
    <location>
        <begin position="26"/>
        <end position="49"/>
    </location>
</feature>
<evidence type="ECO:0000256" key="1">
    <source>
        <dbReference type="SAM" id="MobiDB-lite"/>
    </source>
</evidence>
<dbReference type="Proteomes" id="UP000266313">
    <property type="component" value="Chromosome"/>
</dbReference>
<evidence type="ECO:0000313" key="3">
    <source>
        <dbReference type="Proteomes" id="UP000266313"/>
    </source>
</evidence>
<dbReference type="KEGG" id="mmai:sS8_4925"/>
<dbReference type="AlphaFoldDB" id="A0A250KYT2"/>
<evidence type="ECO:0000313" key="2">
    <source>
        <dbReference type="EMBL" id="BBA36848.1"/>
    </source>
</evidence>
<name>A0A250KYT2_9GAMM</name>
<dbReference type="EMBL" id="AP017928">
    <property type="protein sequence ID" value="BBA36848.1"/>
    <property type="molecule type" value="Genomic_DNA"/>
</dbReference>
<keyword evidence="3" id="KW-1185">Reference proteome</keyword>
<proteinExistence type="predicted"/>
<feature type="compositionally biased region" description="Polar residues" evidence="1">
    <location>
        <begin position="1"/>
        <end position="15"/>
    </location>
</feature>
<sequence length="49" mass="5395">MLESKVNNKSLTPSFNAEVGGSAGKEMGDELEQHDGPQNKTYDAKERKK</sequence>
<reference evidence="2 3" key="1">
    <citation type="submission" date="2016-12" db="EMBL/GenBank/DDBJ databases">
        <title>Genome sequencing of Methylocaldum marinum.</title>
        <authorList>
            <person name="Takeuchi M."/>
            <person name="Kamagata Y."/>
            <person name="Hiraoka S."/>
            <person name="Oshima K."/>
            <person name="Hattori M."/>
            <person name="Iwasaki W."/>
        </authorList>
    </citation>
    <scope>NUCLEOTIDE SEQUENCE [LARGE SCALE GENOMIC DNA]</scope>
    <source>
        <strain evidence="2 3">S8</strain>
    </source>
</reference>
<feature type="region of interest" description="Disordered" evidence="1">
    <location>
        <begin position="1"/>
        <end position="49"/>
    </location>
</feature>
<gene>
    <name evidence="2" type="ORF">sS8_4925</name>
</gene>
<protein>
    <submittedName>
        <fullName evidence="2">Uncharacterized protein</fullName>
    </submittedName>
</protein>